<dbReference type="EMBL" id="KX349314">
    <property type="protein sequence ID" value="AOO16649.1"/>
    <property type="molecule type" value="Genomic_DNA"/>
</dbReference>
<accession>A0A1D7SSZ9</accession>
<sequence>MSHIPVKNKDNWYRNSETGSVLCSDSDTYQKYMTAYKADKQKEKDFTTLQNEVSELKSDLGDIKSLLLTLVQSKENKL</sequence>
<name>A0A1D7SSZ9_9CAUD</name>
<dbReference type="Proteomes" id="UP000222026">
    <property type="component" value="Segment"/>
</dbReference>
<evidence type="ECO:0000313" key="1">
    <source>
        <dbReference type="EMBL" id="AOO16649.1"/>
    </source>
</evidence>
<protein>
    <submittedName>
        <fullName evidence="1">Uncharacterized protein</fullName>
    </submittedName>
</protein>
<organism evidence="1 2">
    <name type="scientific">Cyanophage S-RIM12_RW_07_1112</name>
    <dbReference type="NCBI Taxonomy" id="2928622"/>
    <lineage>
        <taxon>Viruses</taxon>
        <taxon>Duplodnaviria</taxon>
        <taxon>Heunggongvirae</taxon>
        <taxon>Uroviricota</taxon>
        <taxon>Caudoviricetes</taxon>
        <taxon>Pantevenvirales</taxon>
        <taxon>Kyanoviridae</taxon>
        <taxon>Brizovirus</taxon>
        <taxon>Brizovirus syn33</taxon>
    </lineage>
</organism>
<proteinExistence type="predicted"/>
<reference evidence="1 2" key="1">
    <citation type="journal article" date="2016" name="Environ. Microbiol.">
        <title>Genomic diversification of marine cyanophages into stable ecotypes.</title>
        <authorList>
            <person name="Marston M.F."/>
            <person name="Martiny J.B."/>
        </authorList>
    </citation>
    <scope>NUCLEOTIDE SEQUENCE [LARGE SCALE GENOMIC DNA]</scope>
    <source>
        <strain evidence="1">RW_07_1112</strain>
    </source>
</reference>
<gene>
    <name evidence="1" type="ORF">RW071112_092</name>
</gene>
<evidence type="ECO:0000313" key="2">
    <source>
        <dbReference type="Proteomes" id="UP000222026"/>
    </source>
</evidence>